<dbReference type="SMART" id="SM00267">
    <property type="entry name" value="GGDEF"/>
    <property type="match status" value="1"/>
</dbReference>
<dbReference type="GO" id="GO:0005525">
    <property type="term" value="F:GTP binding"/>
    <property type="evidence" value="ECO:0007669"/>
    <property type="project" value="UniProtKB-KW"/>
</dbReference>
<dbReference type="GO" id="GO:1902201">
    <property type="term" value="P:negative regulation of bacterial-type flagellum-dependent cell motility"/>
    <property type="evidence" value="ECO:0007669"/>
    <property type="project" value="TreeGrafter"/>
</dbReference>
<dbReference type="SUPFAM" id="SSF55073">
    <property type="entry name" value="Nucleotide cyclase"/>
    <property type="match status" value="1"/>
</dbReference>
<evidence type="ECO:0000256" key="5">
    <source>
        <dbReference type="ARBA" id="ARBA00034247"/>
    </source>
</evidence>
<dbReference type="Pfam" id="PF17156">
    <property type="entry name" value="GAPES2"/>
    <property type="match status" value="1"/>
</dbReference>
<dbReference type="PROSITE" id="PS51257">
    <property type="entry name" value="PROKAR_LIPOPROTEIN"/>
    <property type="match status" value="1"/>
</dbReference>
<dbReference type="EMBL" id="CP055675">
    <property type="protein sequence ID" value="QLM99754.1"/>
    <property type="molecule type" value="Genomic_DNA"/>
</dbReference>
<evidence type="ECO:0000256" key="1">
    <source>
        <dbReference type="ARBA" id="ARBA00001946"/>
    </source>
</evidence>
<reference evidence="7 8" key="1">
    <citation type="submission" date="2020-06" db="EMBL/GenBank/DDBJ databases">
        <title>REHAB project genomes.</title>
        <authorList>
            <person name="Shaw L.P."/>
        </authorList>
    </citation>
    <scope>NUCLEOTIDE SEQUENCE [LARGE SCALE GENOMIC DNA]</scope>
    <source>
        <strain evidence="7 8">RHB28-C13</strain>
    </source>
</reference>
<dbReference type="CDD" id="cd01949">
    <property type="entry name" value="GGDEF"/>
    <property type="match status" value="1"/>
</dbReference>
<dbReference type="PROSITE" id="PS50887">
    <property type="entry name" value="GGDEF"/>
    <property type="match status" value="1"/>
</dbReference>
<protein>
    <recommendedName>
        <fullName evidence="3">diguanylate cyclase</fullName>
        <ecNumber evidence="3">2.7.7.65</ecNumber>
    </recommendedName>
</protein>
<dbReference type="InterPro" id="IPR000160">
    <property type="entry name" value="GGDEF_dom"/>
</dbReference>
<dbReference type="GO" id="GO:0052621">
    <property type="term" value="F:diguanylate cyclase activity"/>
    <property type="evidence" value="ECO:0007669"/>
    <property type="project" value="UniProtKB-EC"/>
</dbReference>
<gene>
    <name evidence="7" type="ORF">HVY52_08025</name>
</gene>
<dbReference type="PANTHER" id="PTHR45138">
    <property type="entry name" value="REGULATORY COMPONENTS OF SENSORY TRANSDUCTION SYSTEM"/>
    <property type="match status" value="1"/>
</dbReference>
<dbReference type="InterPro" id="IPR029787">
    <property type="entry name" value="Nucleotide_cyclase"/>
</dbReference>
<dbReference type="RefSeq" id="WP_181203319.1">
    <property type="nucleotide sequence ID" value="NZ_CP055675.1"/>
</dbReference>
<feature type="domain" description="GGDEF" evidence="6">
    <location>
        <begin position="319"/>
        <end position="442"/>
    </location>
</feature>
<evidence type="ECO:0000256" key="4">
    <source>
        <dbReference type="ARBA" id="ARBA00023134"/>
    </source>
</evidence>
<evidence type="ECO:0000256" key="3">
    <source>
        <dbReference type="ARBA" id="ARBA00012528"/>
    </source>
</evidence>
<dbReference type="PANTHER" id="PTHR45138:SF24">
    <property type="entry name" value="DIGUANYLATE CYCLASE DGCC-RELATED"/>
    <property type="match status" value="1"/>
</dbReference>
<dbReference type="InterPro" id="IPR033422">
    <property type="entry name" value="GAPES2"/>
</dbReference>
<evidence type="ECO:0000259" key="6">
    <source>
        <dbReference type="PROSITE" id="PS50887"/>
    </source>
</evidence>
<dbReference type="GO" id="GO:0005886">
    <property type="term" value="C:plasma membrane"/>
    <property type="evidence" value="ECO:0007669"/>
    <property type="project" value="TreeGrafter"/>
</dbReference>
<dbReference type="EC" id="2.7.7.65" evidence="3"/>
<dbReference type="Pfam" id="PF00990">
    <property type="entry name" value="GGDEF"/>
    <property type="match status" value="1"/>
</dbReference>
<name>A0A7W3EIU2_ESCFE</name>
<keyword evidence="4" id="KW-0547">Nucleotide-binding</keyword>
<sequence>MSRINKIVLMVSLLIFLLISAVACGIYTQMVKERVYSLKQSVIDTAFAIANIAEYRRSVAIELINTLDLSEQQLLTGLRTAYGDSMSPSYLYDVGPYMVSKNQCTPIKELDTNYCDELLRNINYLHVRNAGYIVLDGKTFVYYLYPVENNQSLLFLLGLERFSLLAKSLAMDGENLMFSMFKDGKPILGDDYNAADAVFTVSEAMDRFTYLPSGLYVFSYKRSVYIQICALILLFAAVVAFISYSSSIYLVRRVINRGIVEKEAIINNNFDRVMDGGLFFNPADVKKLYSMYNSAFLDDLTKAMGRKSFDEDLKLLPNQKGYLCLFDVDKFKNINDTFGHLFGDEVLMKVVKILKAQMPAEKGKVYRFGGDEFAIIYTGGTLEELLAILREIVHFQVGSINLSTSIGVAHTDECNDLQRLKMLADERLYKSKKNGRAQITWQ</sequence>
<dbReference type="Gene3D" id="3.30.70.270">
    <property type="match status" value="1"/>
</dbReference>
<dbReference type="AlphaFoldDB" id="A0A7W3EIU2"/>
<comment type="pathway">
    <text evidence="2">Purine metabolism; 3',5'-cyclic di-GMP biosynthesis.</text>
</comment>
<evidence type="ECO:0000313" key="7">
    <source>
        <dbReference type="EMBL" id="QLM99754.1"/>
    </source>
</evidence>
<dbReference type="NCBIfam" id="TIGR00254">
    <property type="entry name" value="GGDEF"/>
    <property type="match status" value="1"/>
</dbReference>
<dbReference type="GO" id="GO:0043709">
    <property type="term" value="P:cell adhesion involved in single-species biofilm formation"/>
    <property type="evidence" value="ECO:0007669"/>
    <property type="project" value="TreeGrafter"/>
</dbReference>
<dbReference type="InterPro" id="IPR043128">
    <property type="entry name" value="Rev_trsase/Diguanyl_cyclase"/>
</dbReference>
<comment type="cofactor">
    <cofactor evidence="1">
        <name>Mg(2+)</name>
        <dbReference type="ChEBI" id="CHEBI:18420"/>
    </cofactor>
</comment>
<comment type="catalytic activity">
    <reaction evidence="5">
        <text>2 GTP = 3',3'-c-di-GMP + 2 diphosphate</text>
        <dbReference type="Rhea" id="RHEA:24898"/>
        <dbReference type="ChEBI" id="CHEBI:33019"/>
        <dbReference type="ChEBI" id="CHEBI:37565"/>
        <dbReference type="ChEBI" id="CHEBI:58805"/>
        <dbReference type="EC" id="2.7.7.65"/>
    </reaction>
</comment>
<proteinExistence type="predicted"/>
<accession>A0A7W3EIU2</accession>
<evidence type="ECO:0000313" key="8">
    <source>
        <dbReference type="Proteomes" id="UP000510927"/>
    </source>
</evidence>
<dbReference type="Proteomes" id="UP000510927">
    <property type="component" value="Chromosome"/>
</dbReference>
<organism evidence="7 8">
    <name type="scientific">Escherichia fergusonii</name>
    <dbReference type="NCBI Taxonomy" id="564"/>
    <lineage>
        <taxon>Bacteria</taxon>
        <taxon>Pseudomonadati</taxon>
        <taxon>Pseudomonadota</taxon>
        <taxon>Gammaproteobacteria</taxon>
        <taxon>Enterobacterales</taxon>
        <taxon>Enterobacteriaceae</taxon>
        <taxon>Escherichia</taxon>
    </lineage>
</organism>
<evidence type="ECO:0000256" key="2">
    <source>
        <dbReference type="ARBA" id="ARBA00004665"/>
    </source>
</evidence>
<keyword evidence="4" id="KW-0342">GTP-binding</keyword>
<dbReference type="InterPro" id="IPR050469">
    <property type="entry name" value="Diguanylate_Cyclase"/>
</dbReference>